<evidence type="ECO:0000313" key="1">
    <source>
        <dbReference type="EMBL" id="KAL0409563.1"/>
    </source>
</evidence>
<organism evidence="1">
    <name type="scientific">Sesamum radiatum</name>
    <name type="common">Black benniseed</name>
    <dbReference type="NCBI Taxonomy" id="300843"/>
    <lineage>
        <taxon>Eukaryota</taxon>
        <taxon>Viridiplantae</taxon>
        <taxon>Streptophyta</taxon>
        <taxon>Embryophyta</taxon>
        <taxon>Tracheophyta</taxon>
        <taxon>Spermatophyta</taxon>
        <taxon>Magnoliopsida</taxon>
        <taxon>eudicotyledons</taxon>
        <taxon>Gunneridae</taxon>
        <taxon>Pentapetalae</taxon>
        <taxon>asterids</taxon>
        <taxon>lamiids</taxon>
        <taxon>Lamiales</taxon>
        <taxon>Pedaliaceae</taxon>
        <taxon>Sesamum</taxon>
    </lineage>
</organism>
<sequence>MQFAAAGKAEDGDGDLVDDVAERGAAPIAREFNLAEFLSLASRVVDEGDLDSWAALNDLKRRWVEKFGDGAFTSPVGGGVLKPVATRPLRPFRRTLASPPRALRNVTLAPPSRFLNGWGRL</sequence>
<reference evidence="1" key="2">
    <citation type="journal article" date="2024" name="Plant">
        <title>Genomic evolution and insights into agronomic trait innovations of Sesamum species.</title>
        <authorList>
            <person name="Miao H."/>
            <person name="Wang L."/>
            <person name="Qu L."/>
            <person name="Liu H."/>
            <person name="Sun Y."/>
            <person name="Le M."/>
            <person name="Wang Q."/>
            <person name="Wei S."/>
            <person name="Zheng Y."/>
            <person name="Lin W."/>
            <person name="Duan Y."/>
            <person name="Cao H."/>
            <person name="Xiong S."/>
            <person name="Wang X."/>
            <person name="Wei L."/>
            <person name="Li C."/>
            <person name="Ma Q."/>
            <person name="Ju M."/>
            <person name="Zhao R."/>
            <person name="Li G."/>
            <person name="Mu C."/>
            <person name="Tian Q."/>
            <person name="Mei H."/>
            <person name="Zhang T."/>
            <person name="Gao T."/>
            <person name="Zhang H."/>
        </authorList>
    </citation>
    <scope>NUCLEOTIDE SEQUENCE</scope>
    <source>
        <strain evidence="1">G02</strain>
    </source>
</reference>
<gene>
    <name evidence="1" type="ORF">Sradi_1890700</name>
</gene>
<name>A0AAW2TZ81_SESRA</name>
<dbReference type="AlphaFoldDB" id="A0AAW2TZ81"/>
<accession>A0AAW2TZ81</accession>
<reference evidence="1" key="1">
    <citation type="submission" date="2020-06" db="EMBL/GenBank/DDBJ databases">
        <authorList>
            <person name="Li T."/>
            <person name="Hu X."/>
            <person name="Zhang T."/>
            <person name="Song X."/>
            <person name="Zhang H."/>
            <person name="Dai N."/>
            <person name="Sheng W."/>
            <person name="Hou X."/>
            <person name="Wei L."/>
        </authorList>
    </citation>
    <scope>NUCLEOTIDE SEQUENCE</scope>
    <source>
        <strain evidence="1">G02</strain>
        <tissue evidence="1">Leaf</tissue>
    </source>
</reference>
<proteinExistence type="predicted"/>
<comment type="caution">
    <text evidence="1">The sequence shown here is derived from an EMBL/GenBank/DDBJ whole genome shotgun (WGS) entry which is preliminary data.</text>
</comment>
<dbReference type="EMBL" id="JACGWJ010000007">
    <property type="protein sequence ID" value="KAL0409563.1"/>
    <property type="molecule type" value="Genomic_DNA"/>
</dbReference>
<protein>
    <submittedName>
        <fullName evidence="1">Uncharacterized protein</fullName>
    </submittedName>
</protein>